<organism evidence="2 3">
    <name type="scientific">Dyella ginsengisoli</name>
    <dbReference type="NCBI Taxonomy" id="363848"/>
    <lineage>
        <taxon>Bacteria</taxon>
        <taxon>Pseudomonadati</taxon>
        <taxon>Pseudomonadota</taxon>
        <taxon>Gammaproteobacteria</taxon>
        <taxon>Lysobacterales</taxon>
        <taxon>Rhodanobacteraceae</taxon>
        <taxon>Dyella</taxon>
    </lineage>
</organism>
<dbReference type="Proteomes" id="UP001620460">
    <property type="component" value="Unassembled WGS sequence"/>
</dbReference>
<accession>A0ABW8JU13</accession>
<dbReference type="EMBL" id="JADIKM010000002">
    <property type="protein sequence ID" value="MFK2903745.1"/>
    <property type="molecule type" value="Genomic_DNA"/>
</dbReference>
<comment type="caution">
    <text evidence="2">The sequence shown here is derived from an EMBL/GenBank/DDBJ whole genome shotgun (WGS) entry which is preliminary data.</text>
</comment>
<keyword evidence="1" id="KW-1133">Transmembrane helix</keyword>
<keyword evidence="3" id="KW-1185">Reference proteome</keyword>
<gene>
    <name evidence="2" type="ORF">ISP17_07205</name>
</gene>
<evidence type="ECO:0000256" key="1">
    <source>
        <dbReference type="SAM" id="Phobius"/>
    </source>
</evidence>
<keyword evidence="1" id="KW-0812">Transmembrane</keyword>
<protein>
    <recommendedName>
        <fullName evidence="4">Transmembrane protein</fullName>
    </recommendedName>
</protein>
<keyword evidence="1" id="KW-0472">Membrane</keyword>
<evidence type="ECO:0000313" key="3">
    <source>
        <dbReference type="Proteomes" id="UP001620460"/>
    </source>
</evidence>
<evidence type="ECO:0000313" key="2">
    <source>
        <dbReference type="EMBL" id="MFK2903745.1"/>
    </source>
</evidence>
<sequence length="109" mass="11356">MKSRHSFSGTTLLTIGAALLTVALLFGATLAWHVHLAGSYHDTFVVLPGWIAWSFVGLSVVVVSAAAVLAPTSRDAQAARPRRQAMCAAMLTGAAWLIVGAAWAVLRAG</sequence>
<name>A0ABW8JU13_9GAMM</name>
<feature type="transmembrane region" description="Helical" evidence="1">
    <location>
        <begin position="85"/>
        <end position="106"/>
    </location>
</feature>
<dbReference type="RefSeq" id="WP_404631577.1">
    <property type="nucleotide sequence ID" value="NZ_JADIKM010000002.1"/>
</dbReference>
<reference evidence="2 3" key="1">
    <citation type="submission" date="2020-10" db="EMBL/GenBank/DDBJ databases">
        <title>Phylogeny of dyella-like bacteria.</title>
        <authorList>
            <person name="Fu J."/>
        </authorList>
    </citation>
    <scope>NUCLEOTIDE SEQUENCE [LARGE SCALE GENOMIC DNA]</scope>
    <source>
        <strain evidence="2 3">Gsoil3046</strain>
    </source>
</reference>
<proteinExistence type="predicted"/>
<evidence type="ECO:0008006" key="4">
    <source>
        <dbReference type="Google" id="ProtNLM"/>
    </source>
</evidence>
<feature type="transmembrane region" description="Helical" evidence="1">
    <location>
        <begin position="50"/>
        <end position="73"/>
    </location>
</feature>